<sequence>MTCQNINIVNCVINPNLLLIRNPHPGICPASNLDDGIRKLFADIMCQKSSNFELNHHHKFFPDSFVNVKASNFVKSNYLLLFINASNRILIVSICPILLKDL</sequence>
<dbReference type="EMBL" id="REGN01014263">
    <property type="protein sequence ID" value="RMZ92848.1"/>
    <property type="molecule type" value="Genomic_DNA"/>
</dbReference>
<gene>
    <name evidence="2" type="ORF">BpHYR1_007414</name>
</gene>
<evidence type="ECO:0000313" key="2">
    <source>
        <dbReference type="EMBL" id="RMZ92848.1"/>
    </source>
</evidence>
<evidence type="ECO:0000256" key="1">
    <source>
        <dbReference type="SAM" id="Phobius"/>
    </source>
</evidence>
<comment type="caution">
    <text evidence="2">The sequence shown here is derived from an EMBL/GenBank/DDBJ whole genome shotgun (WGS) entry which is preliminary data.</text>
</comment>
<name>A0A3M7P121_BRAPC</name>
<evidence type="ECO:0000313" key="3">
    <source>
        <dbReference type="Proteomes" id="UP000276133"/>
    </source>
</evidence>
<protein>
    <submittedName>
        <fullName evidence="2">Uncharacterized protein</fullName>
    </submittedName>
</protein>
<keyword evidence="1" id="KW-0472">Membrane</keyword>
<dbReference type="AlphaFoldDB" id="A0A3M7P121"/>
<proteinExistence type="predicted"/>
<reference evidence="2 3" key="1">
    <citation type="journal article" date="2018" name="Sci. Rep.">
        <title>Genomic signatures of local adaptation to the degree of environmental predictability in rotifers.</title>
        <authorList>
            <person name="Franch-Gras L."/>
            <person name="Hahn C."/>
            <person name="Garcia-Roger E.M."/>
            <person name="Carmona M.J."/>
            <person name="Serra M."/>
            <person name="Gomez A."/>
        </authorList>
    </citation>
    <scope>NUCLEOTIDE SEQUENCE [LARGE SCALE GENOMIC DNA]</scope>
    <source>
        <strain evidence="2">HYR1</strain>
    </source>
</reference>
<organism evidence="2 3">
    <name type="scientific">Brachionus plicatilis</name>
    <name type="common">Marine rotifer</name>
    <name type="synonym">Brachionus muelleri</name>
    <dbReference type="NCBI Taxonomy" id="10195"/>
    <lineage>
        <taxon>Eukaryota</taxon>
        <taxon>Metazoa</taxon>
        <taxon>Spiralia</taxon>
        <taxon>Gnathifera</taxon>
        <taxon>Rotifera</taxon>
        <taxon>Eurotatoria</taxon>
        <taxon>Monogononta</taxon>
        <taxon>Pseudotrocha</taxon>
        <taxon>Ploima</taxon>
        <taxon>Brachionidae</taxon>
        <taxon>Brachionus</taxon>
    </lineage>
</organism>
<keyword evidence="1" id="KW-0812">Transmembrane</keyword>
<dbReference type="Proteomes" id="UP000276133">
    <property type="component" value="Unassembled WGS sequence"/>
</dbReference>
<keyword evidence="1" id="KW-1133">Transmembrane helix</keyword>
<keyword evidence="3" id="KW-1185">Reference proteome</keyword>
<accession>A0A3M7P121</accession>
<feature type="transmembrane region" description="Helical" evidence="1">
    <location>
        <begin position="78"/>
        <end position="99"/>
    </location>
</feature>